<reference evidence="3 4" key="1">
    <citation type="submission" date="2018-02" db="EMBL/GenBank/DDBJ databases">
        <title>The draft genome of Sphingobacterium sp. 5JN-11.</title>
        <authorList>
            <person name="Liu L."/>
            <person name="Li L."/>
            <person name="Liang L."/>
            <person name="Zhang X."/>
            <person name="Wang T."/>
        </authorList>
    </citation>
    <scope>NUCLEOTIDE SEQUENCE [LARGE SCALE GENOMIC DNA]</scope>
    <source>
        <strain evidence="3 4">5JN-11</strain>
    </source>
</reference>
<evidence type="ECO:0000259" key="2">
    <source>
        <dbReference type="Pfam" id="PF22058"/>
    </source>
</evidence>
<dbReference type="InterPro" id="IPR025970">
    <property type="entry name" value="SusE"/>
</dbReference>
<evidence type="ECO:0000259" key="1">
    <source>
        <dbReference type="Pfam" id="PF14292"/>
    </source>
</evidence>
<dbReference type="Proteomes" id="UP000239711">
    <property type="component" value="Unassembled WGS sequence"/>
</dbReference>
<sequence>MRTFNIIACIAVLLGLLGVSCSKDETKLVAVPADGASLQASVSSVVLTKENADQEALTIQWESADFGFNAAIINALQIGLKGQDFEGAQEIAFSAGDDRYSFNTLELNALLLAMELPVDEVTDLELRLKSTISTSFTPLYSNTLSLAVTPYAAISYLYVPGAYQKAIPPGADWAIETAESLVSPTSNGLYTGIIYFPEAGSEFKITPARSWDVSYGDDGAGRISLSASGNIKAPRAGNLELTVNTNENTISYKDHSWGIVGDAATGWDNDTDMRYENNTQLWKATVELKVGAMKFRKNRDWGTSYGGANGNLNTKDDNDIAITQAGIYDVVIDLANLKYSLTKK</sequence>
<dbReference type="InterPro" id="IPR054409">
    <property type="entry name" value="X25_BaPul-like"/>
</dbReference>
<feature type="domain" description="SusE outer membrane protein" evidence="1">
    <location>
        <begin position="24"/>
        <end position="129"/>
    </location>
</feature>
<dbReference type="Pfam" id="PF14292">
    <property type="entry name" value="SusE"/>
    <property type="match status" value="1"/>
</dbReference>
<dbReference type="GO" id="GO:2001070">
    <property type="term" value="F:starch binding"/>
    <property type="evidence" value="ECO:0007669"/>
    <property type="project" value="InterPro"/>
</dbReference>
<protein>
    <submittedName>
        <fullName evidence="3">DUF5116 domain-containing protein</fullName>
    </submittedName>
</protein>
<accession>A0A2S9J2U3</accession>
<keyword evidence="4" id="KW-1185">Reference proteome</keyword>
<dbReference type="EMBL" id="PVBQ01000008">
    <property type="protein sequence ID" value="PRD47101.1"/>
    <property type="molecule type" value="Genomic_DNA"/>
</dbReference>
<name>A0A2S9J2U3_9SPHI</name>
<proteinExistence type="predicted"/>
<gene>
    <name evidence="3" type="ORF">C5745_11825</name>
</gene>
<dbReference type="GO" id="GO:0019867">
    <property type="term" value="C:outer membrane"/>
    <property type="evidence" value="ECO:0007669"/>
    <property type="project" value="InterPro"/>
</dbReference>
<feature type="domain" description="Amylopullulanase X25" evidence="2">
    <location>
        <begin position="159"/>
        <end position="251"/>
    </location>
</feature>
<evidence type="ECO:0000313" key="4">
    <source>
        <dbReference type="Proteomes" id="UP000239711"/>
    </source>
</evidence>
<dbReference type="AlphaFoldDB" id="A0A2S9J2U3"/>
<dbReference type="RefSeq" id="WP_105717218.1">
    <property type="nucleotide sequence ID" value="NZ_PVBQ01000008.1"/>
</dbReference>
<organism evidence="3 4">
    <name type="scientific">Sphingobacterium haloxyli</name>
    <dbReference type="NCBI Taxonomy" id="2100533"/>
    <lineage>
        <taxon>Bacteria</taxon>
        <taxon>Pseudomonadati</taxon>
        <taxon>Bacteroidota</taxon>
        <taxon>Sphingobacteriia</taxon>
        <taxon>Sphingobacteriales</taxon>
        <taxon>Sphingobacteriaceae</taxon>
        <taxon>Sphingobacterium</taxon>
    </lineage>
</organism>
<dbReference type="Gene3D" id="2.60.40.3620">
    <property type="match status" value="2"/>
</dbReference>
<dbReference type="CDD" id="cd12956">
    <property type="entry name" value="CBM_SusE-F_like"/>
    <property type="match status" value="1"/>
</dbReference>
<dbReference type="CDD" id="cd12967">
    <property type="entry name" value="CBM_SusE-F_like_u1"/>
    <property type="match status" value="1"/>
</dbReference>
<comment type="caution">
    <text evidence="3">The sequence shown here is derived from an EMBL/GenBank/DDBJ whole genome shotgun (WGS) entry which is preliminary data.</text>
</comment>
<dbReference type="OrthoDB" id="975117at2"/>
<evidence type="ECO:0000313" key="3">
    <source>
        <dbReference type="EMBL" id="PRD47101.1"/>
    </source>
</evidence>
<dbReference type="PROSITE" id="PS51257">
    <property type="entry name" value="PROKAR_LIPOPROTEIN"/>
    <property type="match status" value="1"/>
</dbReference>
<dbReference type="Pfam" id="PF22058">
    <property type="entry name" value="X25_BaPul_like"/>
    <property type="match status" value="1"/>
</dbReference>